<accession>A0A2R4SX05</accession>
<feature type="signal peptide" evidence="3">
    <location>
        <begin position="1"/>
        <end position="34"/>
    </location>
</feature>
<keyword evidence="2" id="KW-0472">Membrane</keyword>
<keyword evidence="2" id="KW-0812">Transmembrane</keyword>
<feature type="region of interest" description="Disordered" evidence="1">
    <location>
        <begin position="105"/>
        <end position="181"/>
    </location>
</feature>
<organism evidence="4 5">
    <name type="scientific">Streptomyces lunaelactis</name>
    <dbReference type="NCBI Taxonomy" id="1535768"/>
    <lineage>
        <taxon>Bacteria</taxon>
        <taxon>Bacillati</taxon>
        <taxon>Actinomycetota</taxon>
        <taxon>Actinomycetes</taxon>
        <taxon>Kitasatosporales</taxon>
        <taxon>Streptomycetaceae</taxon>
        <taxon>Streptomyces</taxon>
    </lineage>
</organism>
<sequence>MSTINRSWRRSGALIAVATAGVFGVGLTAGSAQAHTPVWDVTCTEVSIHLKAYSGNAENTVNVTVDGKDLLPAESFKQSFQKTLELPKHDKELTVRLIVKAGDGDQFSRDETKQAPVCEDNTPTPSATPPTTPPAKPTPTPSSTPSDTPSTATSSAEVPPSAAPSTTPGDLAETGSSSSTPLIAGAAAVVIVAGGGIMWAARKRRSVQH</sequence>
<feature type="transmembrane region" description="Helical" evidence="2">
    <location>
        <begin position="182"/>
        <end position="201"/>
    </location>
</feature>
<keyword evidence="5" id="KW-1185">Reference proteome</keyword>
<protein>
    <recommendedName>
        <fullName evidence="6">LPXTG cell wall anchor domain-containing protein</fullName>
    </recommendedName>
</protein>
<dbReference type="EMBL" id="CP026304">
    <property type="protein sequence ID" value="AVZ71420.1"/>
    <property type="molecule type" value="Genomic_DNA"/>
</dbReference>
<dbReference type="GeneID" id="55654345"/>
<name>A0A2R4SX05_9ACTN</name>
<proteinExistence type="predicted"/>
<feature type="compositionally biased region" description="Low complexity" evidence="1">
    <location>
        <begin position="143"/>
        <end position="168"/>
    </location>
</feature>
<dbReference type="Proteomes" id="UP000244201">
    <property type="component" value="Chromosome"/>
</dbReference>
<evidence type="ECO:0008006" key="6">
    <source>
        <dbReference type="Google" id="ProtNLM"/>
    </source>
</evidence>
<dbReference type="KEGG" id="slk:SLUN_03555"/>
<evidence type="ECO:0000256" key="1">
    <source>
        <dbReference type="SAM" id="MobiDB-lite"/>
    </source>
</evidence>
<dbReference type="OrthoDB" id="4294391at2"/>
<evidence type="ECO:0000256" key="3">
    <source>
        <dbReference type="SAM" id="SignalP"/>
    </source>
</evidence>
<feature type="chain" id="PRO_5015358119" description="LPXTG cell wall anchor domain-containing protein" evidence="3">
    <location>
        <begin position="35"/>
        <end position="209"/>
    </location>
</feature>
<dbReference type="NCBIfam" id="NF041528">
    <property type="entry name" value="strep_LAETG"/>
    <property type="match status" value="1"/>
</dbReference>
<reference evidence="4 5" key="1">
    <citation type="submission" date="2018-01" db="EMBL/GenBank/DDBJ databases">
        <title>Complete genome sequence of Streptomyces lunaelactis MM109T, a Ferroverdin A producer isolated from cave moonmilk deposits.</title>
        <authorList>
            <person name="Naome A."/>
            <person name="Martinet L."/>
            <person name="Maciejewska M."/>
            <person name="Anderssen S."/>
            <person name="Adam D."/>
            <person name="Tenconi E."/>
            <person name="Deflandre B."/>
            <person name="Arguelles-Arias A."/>
            <person name="Calusinska M."/>
            <person name="Copieters W."/>
            <person name="Karim L."/>
            <person name="Hanikenne M."/>
            <person name="Baurain D."/>
            <person name="van Wezel G."/>
            <person name="Smargiasso N."/>
            <person name="de Pauw E."/>
            <person name="Delfosse P."/>
            <person name="Rigali S."/>
        </authorList>
    </citation>
    <scope>NUCLEOTIDE SEQUENCE [LARGE SCALE GENOMIC DNA]</scope>
    <source>
        <strain evidence="4 5">MM109</strain>
    </source>
</reference>
<keyword evidence="2" id="KW-1133">Transmembrane helix</keyword>
<keyword evidence="3" id="KW-0732">Signal</keyword>
<feature type="compositionally biased region" description="Pro residues" evidence="1">
    <location>
        <begin position="126"/>
        <end position="142"/>
    </location>
</feature>
<dbReference type="RefSeq" id="WP_159100174.1">
    <property type="nucleotide sequence ID" value="NZ_CP026304.1"/>
</dbReference>
<evidence type="ECO:0000256" key="2">
    <source>
        <dbReference type="SAM" id="Phobius"/>
    </source>
</evidence>
<dbReference type="AlphaFoldDB" id="A0A2R4SX05"/>
<evidence type="ECO:0000313" key="4">
    <source>
        <dbReference type="EMBL" id="AVZ71420.1"/>
    </source>
</evidence>
<gene>
    <name evidence="4" type="ORF">SLUN_03555</name>
</gene>
<dbReference type="NCBIfam" id="TIGR01167">
    <property type="entry name" value="LPXTG_anchor"/>
    <property type="match status" value="1"/>
</dbReference>
<evidence type="ECO:0000313" key="5">
    <source>
        <dbReference type="Proteomes" id="UP000244201"/>
    </source>
</evidence>